<keyword evidence="7" id="KW-1185">Reference proteome</keyword>
<dbReference type="GO" id="GO:0008270">
    <property type="term" value="F:zinc ion binding"/>
    <property type="evidence" value="ECO:0007669"/>
    <property type="project" value="UniProtKB-KW"/>
</dbReference>
<keyword evidence="2 4" id="KW-0863">Zinc-finger</keyword>
<proteinExistence type="predicted"/>
<name>A0A803N3J4_CHEQI</name>
<keyword evidence="1" id="KW-0479">Metal-binding</keyword>
<dbReference type="Gramene" id="AUR62039873-RA">
    <property type="protein sequence ID" value="AUR62039873-RA:cds"/>
    <property type="gene ID" value="AUR62039873"/>
</dbReference>
<accession>A0A803N3J4</accession>
<evidence type="ECO:0000256" key="4">
    <source>
        <dbReference type="PROSITE-ProRule" id="PRU01343"/>
    </source>
</evidence>
<dbReference type="AlphaFoldDB" id="A0A803N3J4"/>
<organism evidence="6 7">
    <name type="scientific">Chenopodium quinoa</name>
    <name type="common">Quinoa</name>
    <dbReference type="NCBI Taxonomy" id="63459"/>
    <lineage>
        <taxon>Eukaryota</taxon>
        <taxon>Viridiplantae</taxon>
        <taxon>Streptophyta</taxon>
        <taxon>Embryophyta</taxon>
        <taxon>Tracheophyta</taxon>
        <taxon>Spermatophyta</taxon>
        <taxon>Magnoliopsida</taxon>
        <taxon>eudicotyledons</taxon>
        <taxon>Gunneridae</taxon>
        <taxon>Pentapetalae</taxon>
        <taxon>Caryophyllales</taxon>
        <taxon>Chenopodiaceae</taxon>
        <taxon>Chenopodioideae</taxon>
        <taxon>Atripliceae</taxon>
        <taxon>Chenopodium</taxon>
    </lineage>
</organism>
<dbReference type="InterPro" id="IPR010666">
    <property type="entry name" value="Znf_GRF"/>
</dbReference>
<protein>
    <recommendedName>
        <fullName evidence="5">GRF-type domain-containing protein</fullName>
    </recommendedName>
</protein>
<reference evidence="6" key="2">
    <citation type="submission" date="2021-03" db="UniProtKB">
        <authorList>
            <consortium name="EnsemblPlants"/>
        </authorList>
    </citation>
    <scope>IDENTIFICATION</scope>
</reference>
<keyword evidence="3" id="KW-0862">Zinc</keyword>
<dbReference type="Pfam" id="PF06839">
    <property type="entry name" value="Zn_ribbon_GRF"/>
    <property type="match status" value="1"/>
</dbReference>
<evidence type="ECO:0000313" key="6">
    <source>
        <dbReference type="EnsemblPlants" id="AUR62039873-RA:cds"/>
    </source>
</evidence>
<sequence>MSSGSSSSRGARLLSSQLKCRCGAVAMVGMTKSGDNAGMKVFGCPNWSVADCGFFQWVNVNNGVDADLRFMLF</sequence>
<evidence type="ECO:0000313" key="7">
    <source>
        <dbReference type="Proteomes" id="UP000596660"/>
    </source>
</evidence>
<dbReference type="PROSITE" id="PS51999">
    <property type="entry name" value="ZF_GRF"/>
    <property type="match status" value="1"/>
</dbReference>
<evidence type="ECO:0000259" key="5">
    <source>
        <dbReference type="PROSITE" id="PS51999"/>
    </source>
</evidence>
<evidence type="ECO:0000256" key="3">
    <source>
        <dbReference type="ARBA" id="ARBA00022833"/>
    </source>
</evidence>
<evidence type="ECO:0000256" key="1">
    <source>
        <dbReference type="ARBA" id="ARBA00022723"/>
    </source>
</evidence>
<reference evidence="6" key="1">
    <citation type="journal article" date="2017" name="Nature">
        <title>The genome of Chenopodium quinoa.</title>
        <authorList>
            <person name="Jarvis D.E."/>
            <person name="Ho Y.S."/>
            <person name="Lightfoot D.J."/>
            <person name="Schmoeckel S.M."/>
            <person name="Li B."/>
            <person name="Borm T.J.A."/>
            <person name="Ohyanagi H."/>
            <person name="Mineta K."/>
            <person name="Michell C.T."/>
            <person name="Saber N."/>
            <person name="Kharbatia N.M."/>
            <person name="Rupper R.R."/>
            <person name="Sharp A.R."/>
            <person name="Dally N."/>
            <person name="Boughton B.A."/>
            <person name="Woo Y.H."/>
            <person name="Gao G."/>
            <person name="Schijlen E.G.W.M."/>
            <person name="Guo X."/>
            <person name="Momin A.A."/>
            <person name="Negrao S."/>
            <person name="Al-Babili S."/>
            <person name="Gehring C."/>
            <person name="Roessner U."/>
            <person name="Jung C."/>
            <person name="Murphy K."/>
            <person name="Arold S.T."/>
            <person name="Gojobori T."/>
            <person name="van der Linden C.G."/>
            <person name="van Loo E.N."/>
            <person name="Jellen E.N."/>
            <person name="Maughan P.J."/>
            <person name="Tester M."/>
        </authorList>
    </citation>
    <scope>NUCLEOTIDE SEQUENCE [LARGE SCALE GENOMIC DNA]</scope>
    <source>
        <strain evidence="6">cv. PI 614886</strain>
    </source>
</reference>
<dbReference type="EnsemblPlants" id="AUR62039873-RA">
    <property type="protein sequence ID" value="AUR62039873-RA:cds"/>
    <property type="gene ID" value="AUR62039873"/>
</dbReference>
<dbReference type="Proteomes" id="UP000596660">
    <property type="component" value="Unplaced"/>
</dbReference>
<feature type="domain" description="GRF-type" evidence="5">
    <location>
        <begin position="20"/>
        <end position="61"/>
    </location>
</feature>
<evidence type="ECO:0000256" key="2">
    <source>
        <dbReference type="ARBA" id="ARBA00022771"/>
    </source>
</evidence>